<dbReference type="EMBL" id="MCFN01000087">
    <property type="protein sequence ID" value="OXB65600.1"/>
    <property type="molecule type" value="Genomic_DNA"/>
</dbReference>
<dbReference type="Gene3D" id="3.80.10.10">
    <property type="entry name" value="Ribonuclease Inhibitor"/>
    <property type="match status" value="3"/>
</dbReference>
<dbReference type="SMART" id="SM00368">
    <property type="entry name" value="LRR_RI"/>
    <property type="match status" value="8"/>
</dbReference>
<dbReference type="PROSITE" id="PS50222">
    <property type="entry name" value="EF_HAND_2"/>
    <property type="match status" value="1"/>
</dbReference>
<gene>
    <name evidence="3" type="ORF">ASZ78_011485</name>
</gene>
<dbReference type="Pfam" id="PF13516">
    <property type="entry name" value="LRR_6"/>
    <property type="match status" value="8"/>
</dbReference>
<reference evidence="3 4" key="1">
    <citation type="submission" date="2016-07" db="EMBL/GenBank/DDBJ databases">
        <title>Disparate Historic Effective Population Sizes Predicted by Modern Levels of Genome Diversity for the Scaled Quail (Callipepla squamata) and the Northern Bobwhite (Colinus virginianus): Inferences from First and Second Generation Draft Genome Assemblies for Sympatric New World Quail.</title>
        <authorList>
            <person name="Oldeschulte D.L."/>
            <person name="Halley Y.A."/>
            <person name="Bhattarai E.K."/>
            <person name="Brashear W.A."/>
            <person name="Hill J."/>
            <person name="Metz R.P."/>
            <person name="Johnson C.D."/>
            <person name="Rollins D."/>
            <person name="Peterson M.J."/>
            <person name="Bickhart D.M."/>
            <person name="Decker J.E."/>
            <person name="Seabury C.M."/>
        </authorList>
    </citation>
    <scope>NUCLEOTIDE SEQUENCE [LARGE SCALE GENOMIC DNA]</scope>
    <source>
        <strain evidence="3 4">Texas</strain>
        <tissue evidence="3">Leg muscle</tissue>
    </source>
</reference>
<feature type="region of interest" description="Disordered" evidence="1">
    <location>
        <begin position="497"/>
        <end position="522"/>
    </location>
</feature>
<dbReference type="InterPro" id="IPR052394">
    <property type="entry name" value="LRR-containing"/>
</dbReference>
<protein>
    <recommendedName>
        <fullName evidence="2">EF-hand domain-containing protein</fullName>
    </recommendedName>
</protein>
<sequence length="522" mass="57971">MNLLGFTADENEENSDISKPPQSPLSDASAEEATQGSDTDLEVEEILNYTKKDLVILQTDEKLQLVAKWKRKKGILTLEVWDKDPGKAFAGVKGAELYLEACRLMEVVPVSHFAQNLAKPYINLNHHGLGPKGVKAIAIALVSNATVTHLELEDNHILAEGAICIAEMLRENCCLRELNISNNYLDTDGAEAIASLLLENASYLHTLQLSGNSFGEEAASCLADALMSNYQVKELDLSHNEFSEKGGQLLGQMLAVNTALEILDLSWNHLRRKGTVAFSTGLKGNAALKILNLSWNSIGNEGAQAIAEALKVNNVLIHLDISNNQISDEGAMKICNGLKVNGTLKVLKMANNLLTVEGATALVGSVRKNPNSMLEEINISNVLVNASFIELLELVWQKHPELDVIYGEVEGCISKIPKQHPNPMKVIQKYLNEHNLRLWDFLRKIDKDGNMKIPVSAFRRAMMQQSNIQLNRVQIAELVRKLDQNQTGIVDYSHLKEQKPAQKPVKEEMKEEEMYVRRRVSQ</sequence>
<dbReference type="InterPro" id="IPR032675">
    <property type="entry name" value="LRR_dom_sf"/>
</dbReference>
<keyword evidence="4" id="KW-1185">Reference proteome</keyword>
<dbReference type="InterPro" id="IPR011992">
    <property type="entry name" value="EF-hand-dom_pair"/>
</dbReference>
<evidence type="ECO:0000313" key="3">
    <source>
        <dbReference type="EMBL" id="OXB65600.1"/>
    </source>
</evidence>
<comment type="caution">
    <text evidence="3">The sequence shown here is derived from an EMBL/GenBank/DDBJ whole genome shotgun (WGS) entry which is preliminary data.</text>
</comment>
<dbReference type="PANTHER" id="PTHR24114:SF49">
    <property type="entry name" value="LEUCINE-RICH REPEAT-CONTAINING PROTEIN 74A"/>
    <property type="match status" value="1"/>
</dbReference>
<evidence type="ECO:0000256" key="1">
    <source>
        <dbReference type="SAM" id="MobiDB-lite"/>
    </source>
</evidence>
<feature type="domain" description="EF-hand" evidence="2">
    <location>
        <begin position="433"/>
        <end position="468"/>
    </location>
</feature>
<dbReference type="OrthoDB" id="120976at2759"/>
<dbReference type="Proteomes" id="UP000198323">
    <property type="component" value="Unassembled WGS sequence"/>
</dbReference>
<organism evidence="3 4">
    <name type="scientific">Callipepla squamata</name>
    <name type="common">Scaled quail</name>
    <dbReference type="NCBI Taxonomy" id="9009"/>
    <lineage>
        <taxon>Eukaryota</taxon>
        <taxon>Metazoa</taxon>
        <taxon>Chordata</taxon>
        <taxon>Craniata</taxon>
        <taxon>Vertebrata</taxon>
        <taxon>Euteleostomi</taxon>
        <taxon>Archelosauria</taxon>
        <taxon>Archosauria</taxon>
        <taxon>Dinosauria</taxon>
        <taxon>Saurischia</taxon>
        <taxon>Theropoda</taxon>
        <taxon>Coelurosauria</taxon>
        <taxon>Aves</taxon>
        <taxon>Neognathae</taxon>
        <taxon>Galloanserae</taxon>
        <taxon>Galliformes</taxon>
        <taxon>Odontophoridae</taxon>
        <taxon>Callipepla</taxon>
    </lineage>
</organism>
<accession>A0A226NE16</accession>
<name>A0A226NE16_CALSU</name>
<dbReference type="InterPro" id="IPR001611">
    <property type="entry name" value="Leu-rich_rpt"/>
</dbReference>
<proteinExistence type="predicted"/>
<dbReference type="AlphaFoldDB" id="A0A226NE16"/>
<dbReference type="SUPFAM" id="SSF52047">
    <property type="entry name" value="RNI-like"/>
    <property type="match status" value="1"/>
</dbReference>
<evidence type="ECO:0000313" key="4">
    <source>
        <dbReference type="Proteomes" id="UP000198323"/>
    </source>
</evidence>
<feature type="region of interest" description="Disordered" evidence="1">
    <location>
        <begin position="1"/>
        <end position="39"/>
    </location>
</feature>
<dbReference type="InterPro" id="IPR002048">
    <property type="entry name" value="EF_hand_dom"/>
</dbReference>
<dbReference type="STRING" id="9009.A0A226NE16"/>
<dbReference type="SUPFAM" id="SSF47473">
    <property type="entry name" value="EF-hand"/>
    <property type="match status" value="1"/>
</dbReference>
<feature type="compositionally biased region" description="Basic and acidic residues" evidence="1">
    <location>
        <begin position="497"/>
        <end position="516"/>
    </location>
</feature>
<evidence type="ECO:0000259" key="2">
    <source>
        <dbReference type="PROSITE" id="PS50222"/>
    </source>
</evidence>
<dbReference type="PANTHER" id="PTHR24114">
    <property type="entry name" value="LEUCINE RICH REPEAT FAMILY PROTEIN"/>
    <property type="match status" value="1"/>
</dbReference>
<dbReference type="Gene3D" id="1.10.238.10">
    <property type="entry name" value="EF-hand"/>
    <property type="match status" value="1"/>
</dbReference>
<dbReference type="GO" id="GO:0005509">
    <property type="term" value="F:calcium ion binding"/>
    <property type="evidence" value="ECO:0007669"/>
    <property type="project" value="InterPro"/>
</dbReference>